<dbReference type="EMBL" id="JAZDRO010000002">
    <property type="protein sequence ID" value="MEE2566286.1"/>
    <property type="molecule type" value="Genomic_DNA"/>
</dbReference>
<evidence type="ECO:0000256" key="3">
    <source>
        <dbReference type="ARBA" id="ARBA00022553"/>
    </source>
</evidence>
<dbReference type="SMART" id="SM00911">
    <property type="entry name" value="HWE_HK"/>
    <property type="match status" value="1"/>
</dbReference>
<evidence type="ECO:0000256" key="7">
    <source>
        <dbReference type="ARBA" id="ARBA00022840"/>
    </source>
</evidence>
<organism evidence="10 11">
    <name type="scientific">Hyphobacterium marinum</name>
    <dbReference type="NCBI Taxonomy" id="3116574"/>
    <lineage>
        <taxon>Bacteria</taxon>
        <taxon>Pseudomonadati</taxon>
        <taxon>Pseudomonadota</taxon>
        <taxon>Alphaproteobacteria</taxon>
        <taxon>Maricaulales</taxon>
        <taxon>Maricaulaceae</taxon>
        <taxon>Hyphobacterium</taxon>
    </lineage>
</organism>
<dbReference type="Pfam" id="PF08448">
    <property type="entry name" value="PAS_4"/>
    <property type="match status" value="1"/>
</dbReference>
<keyword evidence="5" id="KW-0547">Nucleotide-binding</keyword>
<evidence type="ECO:0000256" key="6">
    <source>
        <dbReference type="ARBA" id="ARBA00022777"/>
    </source>
</evidence>
<name>A0ABU7LXL4_9PROT</name>
<dbReference type="InterPro" id="IPR000014">
    <property type="entry name" value="PAS"/>
</dbReference>
<dbReference type="Pfam" id="PF07536">
    <property type="entry name" value="HWE_HK"/>
    <property type="match status" value="1"/>
</dbReference>
<protein>
    <recommendedName>
        <fullName evidence="2">histidine kinase</fullName>
        <ecNumber evidence="2">2.7.13.3</ecNumber>
    </recommendedName>
</protein>
<comment type="catalytic activity">
    <reaction evidence="1">
        <text>ATP + protein L-histidine = ADP + protein N-phospho-L-histidine.</text>
        <dbReference type="EC" id="2.7.13.3"/>
    </reaction>
</comment>
<comment type="caution">
    <text evidence="10">The sequence shown here is derived from an EMBL/GenBank/DDBJ whole genome shotgun (WGS) entry which is preliminary data.</text>
</comment>
<dbReference type="PANTHER" id="PTHR41523">
    <property type="entry name" value="TWO-COMPONENT SYSTEM SENSOR PROTEIN"/>
    <property type="match status" value="1"/>
</dbReference>
<evidence type="ECO:0000313" key="10">
    <source>
        <dbReference type="EMBL" id="MEE2566286.1"/>
    </source>
</evidence>
<dbReference type="GO" id="GO:0016301">
    <property type="term" value="F:kinase activity"/>
    <property type="evidence" value="ECO:0007669"/>
    <property type="project" value="UniProtKB-KW"/>
</dbReference>
<dbReference type="InterPro" id="IPR013656">
    <property type="entry name" value="PAS_4"/>
</dbReference>
<sequence>MKPKIEPIGEPHTELSARSRTYDSLFEHSLDCVKLVAGDGRLLRINQCGCDSLEVCAPENAIGQSYFEFWSGVDAETARAAARQADEAGSGRFTGRYHSPSGRLSVWDEMLTSIRSDDGSRLGYLIISRDITEITVRLEQQRALAELGSIALSEESFDNFLQTLTEVLARILHCPMTKVLQFADEADLLNLRAGVGWRDGLVGKARVGIDQDSQAGYTLNANEPVLVSDLTTETRFSGPLLLRQHNVKSGMSVVIAGNTSRPFGVLGVHSDKSRTFSAADATFLQSVANIISSRWRQDCADRNQKTLLRELAHRAGNLLQVADSIFRHTIDSTPELDKAKEKYSLRLGGMARSCSLIARGGWEQVSLRELAEETLKPFEGRIALSGRDIVVGGELAFDLGLVWHELATNSAKYGSLSQSEGVVDLSWSISRTDGKVVLEICWSDQASPGDRPAAVVSSGFGNVLIEQLVTFKHGGTVSVETGDGYRCILKVPLA</sequence>
<dbReference type="EC" id="2.7.13.3" evidence="2"/>
<dbReference type="Gene3D" id="3.30.450.20">
    <property type="entry name" value="PAS domain"/>
    <property type="match status" value="1"/>
</dbReference>
<keyword evidence="11" id="KW-1185">Reference proteome</keyword>
<evidence type="ECO:0000259" key="8">
    <source>
        <dbReference type="SMART" id="SM00065"/>
    </source>
</evidence>
<dbReference type="InterPro" id="IPR003018">
    <property type="entry name" value="GAF"/>
</dbReference>
<dbReference type="SMART" id="SM00065">
    <property type="entry name" value="GAF"/>
    <property type="match status" value="1"/>
</dbReference>
<gene>
    <name evidence="10" type="ORF">V0U35_06290</name>
</gene>
<dbReference type="NCBIfam" id="TIGR00229">
    <property type="entry name" value="sensory_box"/>
    <property type="match status" value="1"/>
</dbReference>
<dbReference type="RefSeq" id="WP_330195826.1">
    <property type="nucleotide sequence ID" value="NZ_JAZDRO010000002.1"/>
</dbReference>
<keyword evidence="6 10" id="KW-0418">Kinase</keyword>
<dbReference type="Proteomes" id="UP001310692">
    <property type="component" value="Unassembled WGS sequence"/>
</dbReference>
<reference evidence="10 11" key="1">
    <citation type="submission" date="2024-01" db="EMBL/GenBank/DDBJ databases">
        <title>Hyphobacterium bacterium isolated from marine sediment.</title>
        <authorList>
            <person name="Zhao S."/>
        </authorList>
    </citation>
    <scope>NUCLEOTIDE SEQUENCE [LARGE SCALE GENOMIC DNA]</scope>
    <source>
        <strain evidence="10 11">Y60-23</strain>
    </source>
</reference>
<dbReference type="PANTHER" id="PTHR41523:SF7">
    <property type="entry name" value="HISTIDINE KINASE"/>
    <property type="match status" value="1"/>
</dbReference>
<accession>A0ABU7LXL4</accession>
<keyword evidence="7" id="KW-0067">ATP-binding</keyword>
<dbReference type="Gene3D" id="3.30.565.10">
    <property type="entry name" value="Histidine kinase-like ATPase, C-terminal domain"/>
    <property type="match status" value="1"/>
</dbReference>
<keyword evidence="4" id="KW-0808">Transferase</keyword>
<evidence type="ECO:0000256" key="2">
    <source>
        <dbReference type="ARBA" id="ARBA00012438"/>
    </source>
</evidence>
<proteinExistence type="predicted"/>
<feature type="domain" description="Signal transduction histidine kinase HWE region" evidence="9">
    <location>
        <begin position="310"/>
        <end position="388"/>
    </location>
</feature>
<dbReference type="Pfam" id="PF01590">
    <property type="entry name" value="GAF"/>
    <property type="match status" value="1"/>
</dbReference>
<evidence type="ECO:0000313" key="11">
    <source>
        <dbReference type="Proteomes" id="UP001310692"/>
    </source>
</evidence>
<dbReference type="InterPro" id="IPR035965">
    <property type="entry name" value="PAS-like_dom_sf"/>
</dbReference>
<dbReference type="InterPro" id="IPR029016">
    <property type="entry name" value="GAF-like_dom_sf"/>
</dbReference>
<dbReference type="SUPFAM" id="SSF55785">
    <property type="entry name" value="PYP-like sensor domain (PAS domain)"/>
    <property type="match status" value="1"/>
</dbReference>
<keyword evidence="3" id="KW-0597">Phosphoprotein</keyword>
<feature type="domain" description="GAF" evidence="8">
    <location>
        <begin position="156"/>
        <end position="305"/>
    </location>
</feature>
<evidence type="ECO:0000259" key="9">
    <source>
        <dbReference type="SMART" id="SM00911"/>
    </source>
</evidence>
<evidence type="ECO:0000256" key="1">
    <source>
        <dbReference type="ARBA" id="ARBA00000085"/>
    </source>
</evidence>
<dbReference type="SUPFAM" id="SSF55781">
    <property type="entry name" value="GAF domain-like"/>
    <property type="match status" value="1"/>
</dbReference>
<evidence type="ECO:0000256" key="5">
    <source>
        <dbReference type="ARBA" id="ARBA00022741"/>
    </source>
</evidence>
<dbReference type="InterPro" id="IPR036890">
    <property type="entry name" value="HATPase_C_sf"/>
</dbReference>
<evidence type="ECO:0000256" key="4">
    <source>
        <dbReference type="ARBA" id="ARBA00022679"/>
    </source>
</evidence>
<dbReference type="Gene3D" id="3.30.450.40">
    <property type="match status" value="1"/>
</dbReference>
<dbReference type="InterPro" id="IPR011102">
    <property type="entry name" value="Sig_transdc_His_kinase_HWE"/>
</dbReference>